<gene>
    <name evidence="1" type="ORF">D5086_007646</name>
</gene>
<sequence>MKPSATSSLIILNVFIILLAFIPFSSSYLLPPSVLGSAIVHQNYTAISSFRVLNRRDLIQCPDPNPYLRINVSSENSLLSDNEYVNVTVSGVFLPSDDDWVAMISPSDSDVKSCPLKKSRYVQTGDLSKLPLLCHYPVKAQYMSNDPDYLKCTKQECKKYNNTNCEVSACSGTISFHVINIRTDIEFVFFSGGFETPCILTRSGPMKFSNPNQPLHGHISSIDSTATSMRLTWVSGSEETQQVQYGDGETLASTAKTFSQDDMCTSVLPSPAKDFGWHDPGYIHSAVMTGLRPSTTYSYRYGRILRQAFDHVRIDGRQIWLLWERTRRLNSQLTEENGFKKSYISELKLENLDIFCDQTYRQKKILKGREKLEEKGELKSYQDFYGNWTSSGIPACQLKDHLEPQIMQSSPPSILSQQKQLQGSEQLQYQQISNPFVAPSAYGSITNPYSMPGLSHIQSGDFKHQPLASGYEVSSVSGNAKPINKLADCPVKPQRMTPQEKIEKLRRRQQIQAMLAIQKQQQQLVHQKCSQENQIQHVEGADLEVEDLSTLASFDPNSPIEQDDSNTVSLAVNDYSMEDTVLYRLQDIISKLDVRIRLCIRDSLFRLAQSAMQRHYASDTGSTNNSCRDEQVAAKEETSSQRRVVKMPEVETETNPVDRTVAHLLFHRPMDIPGKHPDTPELPFSTKLPCEHKTMGLAKLSTGSLSETPKGKPNFSQRGSQLSSLLTSAQPVSECKNNPCLDASEDASNHGPADEGAREVKASQ</sequence>
<organism evidence="1 2">
    <name type="scientific">Populus alba</name>
    <name type="common">White poplar</name>
    <dbReference type="NCBI Taxonomy" id="43335"/>
    <lineage>
        <taxon>Eukaryota</taxon>
        <taxon>Viridiplantae</taxon>
        <taxon>Streptophyta</taxon>
        <taxon>Embryophyta</taxon>
        <taxon>Tracheophyta</taxon>
        <taxon>Spermatophyta</taxon>
        <taxon>Magnoliopsida</taxon>
        <taxon>eudicotyledons</taxon>
        <taxon>Gunneridae</taxon>
        <taxon>Pentapetalae</taxon>
        <taxon>rosids</taxon>
        <taxon>fabids</taxon>
        <taxon>Malpighiales</taxon>
        <taxon>Salicaceae</taxon>
        <taxon>Saliceae</taxon>
        <taxon>Populus</taxon>
    </lineage>
</organism>
<dbReference type="Proteomes" id="UP000309997">
    <property type="component" value="Unassembled WGS sequence"/>
</dbReference>
<proteinExistence type="predicted"/>
<reference evidence="1 2" key="1">
    <citation type="journal article" date="2024" name="Plant Biotechnol. J.">
        <title>Genome and CRISPR/Cas9 system of a widespread forest tree (Populus alba) in the world.</title>
        <authorList>
            <person name="Liu Y.J."/>
            <person name="Jiang P.F."/>
            <person name="Han X.M."/>
            <person name="Li X.Y."/>
            <person name="Wang H.M."/>
            <person name="Wang Y.J."/>
            <person name="Wang X.X."/>
            <person name="Zeng Q.Y."/>
        </authorList>
    </citation>
    <scope>NUCLEOTIDE SEQUENCE [LARGE SCALE GENOMIC DNA]</scope>
    <source>
        <strain evidence="2">cv. PAL-ZL1</strain>
    </source>
</reference>
<name>A0ACC4CP44_POPAL</name>
<evidence type="ECO:0000313" key="2">
    <source>
        <dbReference type="Proteomes" id="UP000309997"/>
    </source>
</evidence>
<dbReference type="EMBL" id="RCHU02000003">
    <property type="protein sequence ID" value="KAL3599728.1"/>
    <property type="molecule type" value="Genomic_DNA"/>
</dbReference>
<comment type="caution">
    <text evidence="1">The sequence shown here is derived from an EMBL/GenBank/DDBJ whole genome shotgun (WGS) entry which is preliminary data.</text>
</comment>
<evidence type="ECO:0000313" key="1">
    <source>
        <dbReference type="EMBL" id="KAL3599728.1"/>
    </source>
</evidence>
<protein>
    <submittedName>
        <fullName evidence="1">Uncharacterized protein</fullName>
    </submittedName>
</protein>
<keyword evidence="2" id="KW-1185">Reference proteome</keyword>
<accession>A0ACC4CP44</accession>